<dbReference type="Proteomes" id="UP000824782">
    <property type="component" value="Unassembled WGS sequence"/>
</dbReference>
<name>A0AAV6ZDP7_ENGPU</name>
<organism evidence="1 2">
    <name type="scientific">Engystomops pustulosus</name>
    <name type="common">Tungara frog</name>
    <name type="synonym">Physalaemus pustulosus</name>
    <dbReference type="NCBI Taxonomy" id="76066"/>
    <lineage>
        <taxon>Eukaryota</taxon>
        <taxon>Metazoa</taxon>
        <taxon>Chordata</taxon>
        <taxon>Craniata</taxon>
        <taxon>Vertebrata</taxon>
        <taxon>Euteleostomi</taxon>
        <taxon>Amphibia</taxon>
        <taxon>Batrachia</taxon>
        <taxon>Anura</taxon>
        <taxon>Neobatrachia</taxon>
        <taxon>Hyloidea</taxon>
        <taxon>Leptodactylidae</taxon>
        <taxon>Leiuperinae</taxon>
        <taxon>Engystomops</taxon>
    </lineage>
</organism>
<evidence type="ECO:0000313" key="1">
    <source>
        <dbReference type="EMBL" id="KAG8544003.1"/>
    </source>
</evidence>
<gene>
    <name evidence="1" type="ORF">GDO81_023268</name>
</gene>
<keyword evidence="2" id="KW-1185">Reference proteome</keyword>
<sequence length="60" mass="6056">MISTLNLRYAEPGGGLGVLQPCSGGSPGVLQLVLGVGKVSCSPTLEVTQESYSSYWGGPG</sequence>
<comment type="caution">
    <text evidence="1">The sequence shown here is derived from an EMBL/GenBank/DDBJ whole genome shotgun (WGS) entry which is preliminary data.</text>
</comment>
<proteinExistence type="predicted"/>
<accession>A0AAV6ZDP7</accession>
<evidence type="ECO:0000313" key="2">
    <source>
        <dbReference type="Proteomes" id="UP000824782"/>
    </source>
</evidence>
<protein>
    <submittedName>
        <fullName evidence="1">Uncharacterized protein</fullName>
    </submittedName>
</protein>
<dbReference type="AlphaFoldDB" id="A0AAV6ZDP7"/>
<reference evidence="1" key="1">
    <citation type="thesis" date="2020" institute="ProQuest LLC" country="789 East Eisenhower Parkway, Ann Arbor, MI, USA">
        <title>Comparative Genomics and Chromosome Evolution.</title>
        <authorList>
            <person name="Mudd A.B."/>
        </authorList>
    </citation>
    <scope>NUCLEOTIDE SEQUENCE</scope>
    <source>
        <strain evidence="1">237g6f4</strain>
        <tissue evidence="1">Blood</tissue>
    </source>
</reference>
<dbReference type="EMBL" id="WNYA01002650">
    <property type="protein sequence ID" value="KAG8544003.1"/>
    <property type="molecule type" value="Genomic_DNA"/>
</dbReference>